<keyword evidence="7" id="KW-0645">Protease</keyword>
<evidence type="ECO:0000256" key="2">
    <source>
        <dbReference type="ARBA" id="ARBA00002142"/>
    </source>
</evidence>
<evidence type="ECO:0000256" key="15">
    <source>
        <dbReference type="PIRSR" id="PIRSR634015-1"/>
    </source>
</evidence>
<gene>
    <name evidence="18" type="ORF">U9M48_010986</name>
</gene>
<dbReference type="FunFam" id="1.10.390.10:FF:000003">
    <property type="entry name" value="Leukotriene A(4) hydrolase"/>
    <property type="match status" value="1"/>
</dbReference>
<dbReference type="PRINTS" id="PR00756">
    <property type="entry name" value="ALADIPTASE"/>
</dbReference>
<evidence type="ECO:0000313" key="18">
    <source>
        <dbReference type="EMBL" id="WVZ61057.1"/>
    </source>
</evidence>
<dbReference type="InterPro" id="IPR016024">
    <property type="entry name" value="ARM-type_fold"/>
</dbReference>
<dbReference type="GO" id="GO:0006508">
    <property type="term" value="P:proteolysis"/>
    <property type="evidence" value="ECO:0007669"/>
    <property type="project" value="UniProtKB-KW"/>
</dbReference>
<keyword evidence="19" id="KW-1185">Reference proteome</keyword>
<dbReference type="PANTHER" id="PTHR45726:SF3">
    <property type="entry name" value="LEUKOTRIENE A-4 HYDROLASE"/>
    <property type="match status" value="1"/>
</dbReference>
<dbReference type="GO" id="GO:0008237">
    <property type="term" value="F:metallopeptidase activity"/>
    <property type="evidence" value="ECO:0007669"/>
    <property type="project" value="UniProtKB-KW"/>
</dbReference>
<feature type="domain" description="Peptidase M1 leukotriene A4 hydrolase/aminopeptidase C-terminal" evidence="17">
    <location>
        <begin position="469"/>
        <end position="607"/>
    </location>
</feature>
<evidence type="ECO:0000313" key="19">
    <source>
        <dbReference type="Proteomes" id="UP001341281"/>
    </source>
</evidence>
<protein>
    <recommendedName>
        <fullName evidence="14">Leucine aminopeptidase</fullName>
        <ecNumber evidence="5">3.3.2.10</ecNumber>
    </recommendedName>
    <alternativeName>
        <fullName evidence="12">Epoxide hydrolase</fullName>
    </alternativeName>
    <alternativeName>
        <fullName evidence="13">Leukotriene A-4 hydrolase homolog</fullName>
    </alternativeName>
</protein>
<evidence type="ECO:0000256" key="16">
    <source>
        <dbReference type="PIRSR" id="PIRSR634015-3"/>
    </source>
</evidence>
<evidence type="ECO:0000256" key="4">
    <source>
        <dbReference type="ARBA" id="ARBA00010136"/>
    </source>
</evidence>
<name>A0AAQ3SUN9_PASNO</name>
<dbReference type="Pfam" id="PF01433">
    <property type="entry name" value="Peptidase_M1"/>
    <property type="match status" value="1"/>
</dbReference>
<comment type="catalytic activity">
    <reaction evidence="1">
        <text>an epoxide + H2O = an ethanediol</text>
        <dbReference type="Rhea" id="RHEA:19037"/>
        <dbReference type="ChEBI" id="CHEBI:15377"/>
        <dbReference type="ChEBI" id="CHEBI:32955"/>
        <dbReference type="ChEBI" id="CHEBI:140594"/>
        <dbReference type="EC" id="3.3.2.10"/>
    </reaction>
</comment>
<dbReference type="FunFam" id="3.30.2010.30:FF:000001">
    <property type="entry name" value="Leukotriene A(4) hydrolase"/>
    <property type="match status" value="1"/>
</dbReference>
<comment type="subcellular location">
    <subcellularLocation>
        <location evidence="3">Cytoplasm</location>
    </subcellularLocation>
</comment>
<comment type="similarity">
    <text evidence="4">Belongs to the peptidase M1 family.</text>
</comment>
<dbReference type="Gene3D" id="2.60.40.1730">
    <property type="entry name" value="tricorn interacting facor f3 domain"/>
    <property type="match status" value="1"/>
</dbReference>
<sequence>MAPVDPHSYTDGAHPVVSHAALSFYLDFSASIIHGSALLTLSAPHSGDLLLDTRALAVHSASTVADPPEPIPFSLAATPDPVLGTALTLALPRDTTSFRLTFSTSPDASALQWLAPPQTASAQPFVYSQCHPIHARSIFPCHDTPAARITFSLLLNVPAKLSAVAAARHVARRDPLLSDHCGACDDDLWCAPGRIVEEFQMEQSVPPYLFAFAAGGIGFRDLGARTRVYAEGGDKMLDEAAREFAGVEEMVRVGEGLFGPYEWERFDLLVLPPSFPYAGMENPRMVFLTPTVIKGDGTGARVVAHELAHSWTGNLITNKTNEHFWLNEGFTKYADRRIVEAVQGEAQVTLSIVLGWRRLNRTMERFKDNMEFTKLKPKMAGIDPDDVYSEVPYEKGFQFLWRIERQIGRPAFEEFLKKYIATFKFQSIDTETFLEFLKTNVPGIENQIDLHLWVEGTGIPPDAMEPDSAIYKKICYLAVEFKSGKLPSEDEVADWSGQEWVLYLENLPTDVESSLVTALDEQYKLSESRDCDVKVAFLQLAILTGCKCYFNEIEKCLKQVGRMRHLRLLYSSLAKDSRKEKMLAQRIFSEAQEFYHPIVRSVVETILSKHN</sequence>
<dbReference type="Gene3D" id="1.10.390.10">
    <property type="entry name" value="Neutral Protease Domain 2"/>
    <property type="match status" value="1"/>
</dbReference>
<comment type="cofactor">
    <cofactor evidence="16">
        <name>Zn(2+)</name>
        <dbReference type="ChEBI" id="CHEBI:29105"/>
    </cofactor>
    <text evidence="16">Binds 1 zinc ion per subunit.</text>
</comment>
<dbReference type="Gene3D" id="3.30.2010.30">
    <property type="match status" value="1"/>
</dbReference>
<dbReference type="InterPro" id="IPR027268">
    <property type="entry name" value="Peptidase_M4/M1_CTD_sf"/>
</dbReference>
<dbReference type="EC" id="3.3.2.10" evidence="5"/>
<evidence type="ECO:0000256" key="5">
    <source>
        <dbReference type="ARBA" id="ARBA00013006"/>
    </source>
</evidence>
<keyword evidence="9" id="KW-0378">Hydrolase</keyword>
<dbReference type="Gene3D" id="1.25.40.320">
    <property type="entry name" value="Peptidase M1, leukotriene A4 hydrolase/aminopeptidase C-terminal domain"/>
    <property type="match status" value="1"/>
</dbReference>
<dbReference type="InterPro" id="IPR042097">
    <property type="entry name" value="Aminopeptidase_N-like_N_sf"/>
</dbReference>
<dbReference type="PANTHER" id="PTHR45726">
    <property type="entry name" value="LEUKOTRIENE A-4 HYDROLASE"/>
    <property type="match status" value="1"/>
</dbReference>
<evidence type="ECO:0000256" key="9">
    <source>
        <dbReference type="ARBA" id="ARBA00022801"/>
    </source>
</evidence>
<dbReference type="InterPro" id="IPR014782">
    <property type="entry name" value="Peptidase_M1_dom"/>
</dbReference>
<dbReference type="InterPro" id="IPR045357">
    <property type="entry name" value="Aminopeptidase_N-like_N"/>
</dbReference>
<feature type="active site" description="Proton donor" evidence="15">
    <location>
        <position position="393"/>
    </location>
</feature>
<dbReference type="Pfam" id="PF17900">
    <property type="entry name" value="Peptidase_M1_N"/>
    <property type="match status" value="1"/>
</dbReference>
<evidence type="ECO:0000256" key="3">
    <source>
        <dbReference type="ARBA" id="ARBA00004496"/>
    </source>
</evidence>
<keyword evidence="10 16" id="KW-0862">Zinc</keyword>
<accession>A0AAQ3SUN9</accession>
<dbReference type="Proteomes" id="UP001341281">
    <property type="component" value="Chromosome 02"/>
</dbReference>
<evidence type="ECO:0000259" key="17">
    <source>
        <dbReference type="SMART" id="SM01263"/>
    </source>
</evidence>
<dbReference type="InterPro" id="IPR034015">
    <property type="entry name" value="M1_LTA4H"/>
</dbReference>
<dbReference type="GO" id="GO:0004301">
    <property type="term" value="F:epoxide hydrolase activity"/>
    <property type="evidence" value="ECO:0007669"/>
    <property type="project" value="UniProtKB-EC"/>
</dbReference>
<dbReference type="SMART" id="SM01263">
    <property type="entry name" value="Leuk-A4-hydro_C"/>
    <property type="match status" value="1"/>
</dbReference>
<keyword evidence="11" id="KW-0482">Metalloprotease</keyword>
<comment type="function">
    <text evidence="2">Aminopeptidase that preferentially cleaves di- and tripeptides. Also has low epoxide hydrolase activity (in vitro). Can hydrolyze the epoxide leukotriene LTA(4) but it forms preferentially 5,6-dihydroxy-7,9,11,14-eicosatetraenoic acid rather than the cytokine leukotriene B(4) as the product compared to the homologous mammalian enzyme (in vitro).</text>
</comment>
<proteinExistence type="inferred from homology"/>
<keyword evidence="6" id="KW-0963">Cytoplasm</keyword>
<evidence type="ECO:0000256" key="13">
    <source>
        <dbReference type="ARBA" id="ARBA00031416"/>
    </source>
</evidence>
<dbReference type="EMBL" id="CP144746">
    <property type="protein sequence ID" value="WVZ61057.1"/>
    <property type="molecule type" value="Genomic_DNA"/>
</dbReference>
<dbReference type="InterPro" id="IPR001930">
    <property type="entry name" value="Peptidase_M1"/>
</dbReference>
<evidence type="ECO:0000256" key="10">
    <source>
        <dbReference type="ARBA" id="ARBA00022833"/>
    </source>
</evidence>
<evidence type="ECO:0000256" key="11">
    <source>
        <dbReference type="ARBA" id="ARBA00023049"/>
    </source>
</evidence>
<evidence type="ECO:0000256" key="1">
    <source>
        <dbReference type="ARBA" id="ARBA00001268"/>
    </source>
</evidence>
<dbReference type="InterPro" id="IPR015211">
    <property type="entry name" value="Peptidase_M1_C"/>
</dbReference>
<reference evidence="18 19" key="1">
    <citation type="submission" date="2024-02" db="EMBL/GenBank/DDBJ databases">
        <title>High-quality chromosome-scale genome assembly of Pensacola bahiagrass (Paspalum notatum Flugge var. saurae).</title>
        <authorList>
            <person name="Vega J.M."/>
            <person name="Podio M."/>
            <person name="Orjuela J."/>
            <person name="Siena L.A."/>
            <person name="Pessino S.C."/>
            <person name="Combes M.C."/>
            <person name="Mariac C."/>
            <person name="Albertini E."/>
            <person name="Pupilli F."/>
            <person name="Ortiz J.P.A."/>
            <person name="Leblanc O."/>
        </authorList>
    </citation>
    <scope>NUCLEOTIDE SEQUENCE [LARGE SCALE GENOMIC DNA]</scope>
    <source>
        <strain evidence="18">R1</strain>
        <tissue evidence="18">Leaf</tissue>
    </source>
</reference>
<organism evidence="18 19">
    <name type="scientific">Paspalum notatum var. saurae</name>
    <dbReference type="NCBI Taxonomy" id="547442"/>
    <lineage>
        <taxon>Eukaryota</taxon>
        <taxon>Viridiplantae</taxon>
        <taxon>Streptophyta</taxon>
        <taxon>Embryophyta</taxon>
        <taxon>Tracheophyta</taxon>
        <taxon>Spermatophyta</taxon>
        <taxon>Magnoliopsida</taxon>
        <taxon>Liliopsida</taxon>
        <taxon>Poales</taxon>
        <taxon>Poaceae</taxon>
        <taxon>PACMAD clade</taxon>
        <taxon>Panicoideae</taxon>
        <taxon>Andropogonodae</taxon>
        <taxon>Paspaleae</taxon>
        <taxon>Paspalinae</taxon>
        <taxon>Paspalum</taxon>
    </lineage>
</organism>
<dbReference type="AlphaFoldDB" id="A0AAQ3SUN9"/>
<keyword evidence="8 16" id="KW-0479">Metal-binding</keyword>
<feature type="binding site" evidence="16">
    <location>
        <position position="309"/>
    </location>
    <ligand>
        <name>Zn(2+)</name>
        <dbReference type="ChEBI" id="CHEBI:29105"/>
        <note>catalytic</note>
    </ligand>
</feature>
<evidence type="ECO:0000256" key="12">
    <source>
        <dbReference type="ARBA" id="ARBA00030177"/>
    </source>
</evidence>
<dbReference type="SUPFAM" id="SSF48371">
    <property type="entry name" value="ARM repeat"/>
    <property type="match status" value="1"/>
</dbReference>
<dbReference type="InterPro" id="IPR049980">
    <property type="entry name" value="LTA4H_cat"/>
</dbReference>
<dbReference type="SUPFAM" id="SSF63737">
    <property type="entry name" value="Leukotriene A4 hydrolase N-terminal domain"/>
    <property type="match status" value="1"/>
</dbReference>
<evidence type="ECO:0000256" key="8">
    <source>
        <dbReference type="ARBA" id="ARBA00022723"/>
    </source>
</evidence>
<feature type="binding site" evidence="16">
    <location>
        <position position="305"/>
    </location>
    <ligand>
        <name>Zn(2+)</name>
        <dbReference type="ChEBI" id="CHEBI:29105"/>
        <note>catalytic</note>
    </ligand>
</feature>
<feature type="binding site" evidence="16">
    <location>
        <position position="328"/>
    </location>
    <ligand>
        <name>Zn(2+)</name>
        <dbReference type="ChEBI" id="CHEBI:29105"/>
        <note>catalytic</note>
    </ligand>
</feature>
<feature type="active site" description="Proton acceptor" evidence="15">
    <location>
        <position position="306"/>
    </location>
</feature>
<dbReference type="SUPFAM" id="SSF55486">
    <property type="entry name" value="Metalloproteases ('zincins'), catalytic domain"/>
    <property type="match status" value="1"/>
</dbReference>
<evidence type="ECO:0000256" key="6">
    <source>
        <dbReference type="ARBA" id="ARBA00022490"/>
    </source>
</evidence>
<evidence type="ECO:0000256" key="14">
    <source>
        <dbReference type="ARBA" id="ARBA00071930"/>
    </source>
</evidence>
<dbReference type="GO" id="GO:0005829">
    <property type="term" value="C:cytosol"/>
    <property type="evidence" value="ECO:0007669"/>
    <property type="project" value="TreeGrafter"/>
</dbReference>
<dbReference type="CDD" id="cd09599">
    <property type="entry name" value="M1_LTA4H"/>
    <property type="match status" value="1"/>
</dbReference>
<dbReference type="Pfam" id="PF09127">
    <property type="entry name" value="Leuk-A4-hydro_C"/>
    <property type="match status" value="1"/>
</dbReference>
<dbReference type="InterPro" id="IPR038502">
    <property type="entry name" value="M1_LTA-4_hydro/amino_C_sf"/>
</dbReference>
<dbReference type="GO" id="GO:0008270">
    <property type="term" value="F:zinc ion binding"/>
    <property type="evidence" value="ECO:0007669"/>
    <property type="project" value="InterPro"/>
</dbReference>
<evidence type="ECO:0000256" key="7">
    <source>
        <dbReference type="ARBA" id="ARBA00022670"/>
    </source>
</evidence>